<reference evidence="3" key="3">
    <citation type="submission" date="2020-04" db="EMBL/GenBank/DDBJ databases">
        <authorList>
            <person name="Grover C.E."/>
            <person name="Arick M.A. II"/>
            <person name="Thrash A."/>
            <person name="Conover J.L."/>
            <person name="Sanders W.S."/>
            <person name="Peterson D.G."/>
            <person name="Scheffler J.A."/>
            <person name="Scheffler B.E."/>
            <person name="Wendel J.F."/>
        </authorList>
    </citation>
    <scope>NUCLEOTIDE SEQUENCE</scope>
    <source>
        <strain evidence="3">8</strain>
        <tissue evidence="3">Leaf</tissue>
    </source>
</reference>
<dbReference type="EMBL" id="JABEZZ010000002">
    <property type="protein sequence ID" value="MBA0580586.1"/>
    <property type="molecule type" value="Genomic_DNA"/>
</dbReference>
<keyword evidence="4" id="KW-1185">Reference proteome</keyword>
<keyword evidence="1" id="KW-1133">Transmembrane helix</keyword>
<protein>
    <recommendedName>
        <fullName evidence="6">DUF4408 domain-containing protein</fullName>
    </recommendedName>
</protein>
<keyword evidence="1" id="KW-0812">Transmembrane</keyword>
<dbReference type="PANTHER" id="PTHR33640:SF34">
    <property type="entry name" value="PROTEIN, PUTATIVE-RELATED"/>
    <property type="match status" value="1"/>
</dbReference>
<organism evidence="2 4">
    <name type="scientific">Gossypium raimondii</name>
    <name type="common">Peruvian cotton</name>
    <name type="synonym">Gossypium klotzschianum subsp. raimondii</name>
    <dbReference type="NCBI Taxonomy" id="29730"/>
    <lineage>
        <taxon>Eukaryota</taxon>
        <taxon>Viridiplantae</taxon>
        <taxon>Streptophyta</taxon>
        <taxon>Embryophyta</taxon>
        <taxon>Tracheophyta</taxon>
        <taxon>Spermatophyta</taxon>
        <taxon>Magnoliopsida</taxon>
        <taxon>eudicotyledons</taxon>
        <taxon>Gunneridae</taxon>
        <taxon>Pentapetalae</taxon>
        <taxon>rosids</taxon>
        <taxon>malvids</taxon>
        <taxon>Malvales</taxon>
        <taxon>Malvaceae</taxon>
        <taxon>Malvoideae</taxon>
        <taxon>Gossypium</taxon>
    </lineage>
</organism>
<evidence type="ECO:0000256" key="1">
    <source>
        <dbReference type="SAM" id="Phobius"/>
    </source>
</evidence>
<proteinExistence type="predicted"/>
<dbReference type="PANTHER" id="PTHR33640">
    <property type="entry name" value="TRANSMEMBRANE PROTEIN"/>
    <property type="match status" value="1"/>
</dbReference>
<dbReference type="KEGG" id="gra:105786825"/>
<evidence type="ECO:0000313" key="3">
    <source>
        <dbReference type="EMBL" id="MBA0580586.1"/>
    </source>
</evidence>
<evidence type="ECO:0008006" key="6">
    <source>
        <dbReference type="Google" id="ProtNLM"/>
    </source>
</evidence>
<reference evidence="2 4" key="1">
    <citation type="journal article" date="2012" name="Nature">
        <title>Repeated polyploidization of Gossypium genomes and the evolution of spinnable cotton fibres.</title>
        <authorList>
            <person name="Paterson A.H."/>
            <person name="Wendel J.F."/>
            <person name="Gundlach H."/>
            <person name="Guo H."/>
            <person name="Jenkins J."/>
            <person name="Jin D."/>
            <person name="Llewellyn D."/>
            <person name="Showmaker K.C."/>
            <person name="Shu S."/>
            <person name="Udall J."/>
            <person name="Yoo M.J."/>
            <person name="Byers R."/>
            <person name="Chen W."/>
            <person name="Doron-Faigenboim A."/>
            <person name="Duke M.V."/>
            <person name="Gong L."/>
            <person name="Grimwood J."/>
            <person name="Grover C."/>
            <person name="Grupp K."/>
            <person name="Hu G."/>
            <person name="Lee T.H."/>
            <person name="Li J."/>
            <person name="Lin L."/>
            <person name="Liu T."/>
            <person name="Marler B.S."/>
            <person name="Page J.T."/>
            <person name="Roberts A.W."/>
            <person name="Romanel E."/>
            <person name="Sanders W.S."/>
            <person name="Szadkowski E."/>
            <person name="Tan X."/>
            <person name="Tang H."/>
            <person name="Xu C."/>
            <person name="Wang J."/>
            <person name="Wang Z."/>
            <person name="Zhang D."/>
            <person name="Zhang L."/>
            <person name="Ashrafi H."/>
            <person name="Bedon F."/>
            <person name="Bowers J.E."/>
            <person name="Brubaker C.L."/>
            <person name="Chee P.W."/>
            <person name="Das S."/>
            <person name="Gingle A.R."/>
            <person name="Haigler C.H."/>
            <person name="Harker D."/>
            <person name="Hoffmann L.V."/>
            <person name="Hovav R."/>
            <person name="Jones D.C."/>
            <person name="Lemke C."/>
            <person name="Mansoor S."/>
            <person name="ur Rahman M."/>
            <person name="Rainville L.N."/>
            <person name="Rambani A."/>
            <person name="Reddy U.K."/>
            <person name="Rong J.K."/>
            <person name="Saranga Y."/>
            <person name="Scheffler B.E."/>
            <person name="Scheffler J.A."/>
            <person name="Stelly D.M."/>
            <person name="Triplett B.A."/>
            <person name="Van Deynze A."/>
            <person name="Vaslin M.F."/>
            <person name="Waghmare V.N."/>
            <person name="Walford S.A."/>
            <person name="Wright R.J."/>
            <person name="Zaki E.A."/>
            <person name="Zhang T."/>
            <person name="Dennis E.S."/>
            <person name="Mayer K.F."/>
            <person name="Peterson D.G."/>
            <person name="Rokhsar D.S."/>
            <person name="Wang X."/>
            <person name="Schmutz J."/>
        </authorList>
    </citation>
    <scope>NUCLEOTIDE SEQUENCE [LARGE SCALE GENOMIC DNA]</scope>
</reference>
<dbReference type="AlphaFoldDB" id="A0A0D2R4V3"/>
<dbReference type="OMA" id="NIAHYTK"/>
<evidence type="ECO:0000313" key="5">
    <source>
        <dbReference type="Proteomes" id="UP000593578"/>
    </source>
</evidence>
<gene>
    <name evidence="2" type="ORF">B456_002G126600</name>
    <name evidence="3" type="ORF">Gorai_022796</name>
</gene>
<reference evidence="3 5" key="2">
    <citation type="journal article" date="2019" name="Genome Biol. Evol.">
        <title>Insights into the evolution of the New World diploid cottons (Gossypium, subgenus Houzingenia) based on genome sequencing.</title>
        <authorList>
            <person name="Grover C.E."/>
            <person name="Arick M.A. 2nd"/>
            <person name="Thrash A."/>
            <person name="Conover J.L."/>
            <person name="Sanders W.S."/>
            <person name="Peterson D.G."/>
            <person name="Frelichowski J.E."/>
            <person name="Scheffler J.A."/>
            <person name="Scheffler B.E."/>
            <person name="Wendel J.F."/>
        </authorList>
    </citation>
    <scope>NUCLEOTIDE SEQUENCE [LARGE SCALE GENOMIC DNA]</scope>
    <source>
        <strain evidence="3">8</strain>
        <tissue evidence="3">Leaf</tissue>
    </source>
</reference>
<evidence type="ECO:0000313" key="2">
    <source>
        <dbReference type="EMBL" id="KJB14420.1"/>
    </source>
</evidence>
<evidence type="ECO:0000313" key="4">
    <source>
        <dbReference type="Proteomes" id="UP000032304"/>
    </source>
</evidence>
<dbReference type="OrthoDB" id="1082160at2759"/>
<name>A0A0D2R4V3_GOSRA</name>
<sequence length="250" mass="29089">MDSFEIDNVKAEKEDALWRYNMERKLRLGLRYMGFLLVLFLISWSWFPPLIPHIIEVARDLSQRYVNTLNDPFFIFILMNIIILVVYILSTQKQSTSSGIYDEYVSSHRSIIPAEATVLDKQIVVVENAVDVAETKRPLSPIKQQPWKTKTKPAITSTDKVKQKEYRRTRSVVSESGKRRPRRVYRRSETAVTGRELVVCSAESAREAIHEMSNEEFQLKVDSFIAERRKALMQENIAHYTKCMSIVVKN</sequence>
<dbReference type="Gramene" id="KJB14420">
    <property type="protein sequence ID" value="KJB14420"/>
    <property type="gene ID" value="B456_002G126600"/>
</dbReference>
<dbReference type="Proteomes" id="UP000032304">
    <property type="component" value="Chromosome 2"/>
</dbReference>
<dbReference type="eggNOG" id="ENOG502SV1K">
    <property type="taxonomic scope" value="Eukaryota"/>
</dbReference>
<dbReference type="Proteomes" id="UP000593578">
    <property type="component" value="Unassembled WGS sequence"/>
</dbReference>
<feature type="transmembrane region" description="Helical" evidence="1">
    <location>
        <begin position="73"/>
        <end position="90"/>
    </location>
</feature>
<accession>A0A0D2R4V3</accession>
<feature type="transmembrane region" description="Helical" evidence="1">
    <location>
        <begin position="28"/>
        <end position="47"/>
    </location>
</feature>
<keyword evidence="1" id="KW-0472">Membrane</keyword>
<dbReference type="EMBL" id="CM001741">
    <property type="protein sequence ID" value="KJB14420.1"/>
    <property type="molecule type" value="Genomic_DNA"/>
</dbReference>